<dbReference type="InterPro" id="IPR006667">
    <property type="entry name" value="SLC41_membr_dom"/>
</dbReference>
<dbReference type="Pfam" id="PF00571">
    <property type="entry name" value="CBS"/>
    <property type="match status" value="2"/>
</dbReference>
<keyword evidence="7 9" id="KW-0472">Membrane</keyword>
<keyword evidence="12" id="KW-1185">Reference proteome</keyword>
<dbReference type="GO" id="GO:0005886">
    <property type="term" value="C:plasma membrane"/>
    <property type="evidence" value="ECO:0007669"/>
    <property type="project" value="UniProtKB-SubCell"/>
</dbReference>
<dbReference type="SUPFAM" id="SSF161093">
    <property type="entry name" value="MgtE membrane domain-like"/>
    <property type="match status" value="1"/>
</dbReference>
<dbReference type="SUPFAM" id="SSF158791">
    <property type="entry name" value="MgtE N-terminal domain-like"/>
    <property type="match status" value="1"/>
</dbReference>
<dbReference type="SMART" id="SM00924">
    <property type="entry name" value="MgtE_N"/>
    <property type="match status" value="1"/>
</dbReference>
<dbReference type="SMART" id="SM00116">
    <property type="entry name" value="CBS"/>
    <property type="match status" value="1"/>
</dbReference>
<dbReference type="Pfam" id="PF03448">
    <property type="entry name" value="MgtE_N"/>
    <property type="match status" value="1"/>
</dbReference>
<evidence type="ECO:0000313" key="11">
    <source>
        <dbReference type="EMBL" id="PRR77961.1"/>
    </source>
</evidence>
<accession>A0A2T0B230</accession>
<comment type="subunit">
    <text evidence="9">Homodimer.</text>
</comment>
<evidence type="ECO:0000256" key="9">
    <source>
        <dbReference type="RuleBase" id="RU362011"/>
    </source>
</evidence>
<comment type="similarity">
    <text evidence="2 9">Belongs to the SLC41A transporter family.</text>
</comment>
<evidence type="ECO:0000256" key="3">
    <source>
        <dbReference type="ARBA" id="ARBA00022448"/>
    </source>
</evidence>
<keyword evidence="6 9" id="KW-1133">Transmembrane helix</keyword>
<evidence type="ECO:0000256" key="2">
    <source>
        <dbReference type="ARBA" id="ARBA00009749"/>
    </source>
</evidence>
<evidence type="ECO:0000256" key="7">
    <source>
        <dbReference type="ARBA" id="ARBA00023136"/>
    </source>
</evidence>
<evidence type="ECO:0000256" key="1">
    <source>
        <dbReference type="ARBA" id="ARBA00004141"/>
    </source>
</evidence>
<feature type="transmembrane region" description="Helical" evidence="9">
    <location>
        <begin position="382"/>
        <end position="406"/>
    </location>
</feature>
<organism evidence="11 12">
    <name type="scientific">Clostridium liquoris</name>
    <dbReference type="NCBI Taxonomy" id="1289519"/>
    <lineage>
        <taxon>Bacteria</taxon>
        <taxon>Bacillati</taxon>
        <taxon>Bacillota</taxon>
        <taxon>Clostridia</taxon>
        <taxon>Eubacteriales</taxon>
        <taxon>Clostridiaceae</taxon>
        <taxon>Clostridium</taxon>
    </lineage>
</organism>
<protein>
    <recommendedName>
        <fullName evidence="9">Magnesium transporter MgtE</fullName>
    </recommendedName>
</protein>
<keyword evidence="3 9" id="KW-0813">Transport</keyword>
<sequence>MKKELEEILQLIHEKKFTEVREKIINFNPVNIAELIEDLELSETILIFRMLPKDLAADVFNYISNESQGKIISSITSNELQYIMDELFFDDMIDLLEEMPSKVVKEILKYSNVEERKLINEFLNYPEYSAGSLMTIEYVDLKKNMTVMQAIEHIKATGVNKETIYTCYVIDEKRKLEGIISLRNLILSDYDLKVGDIMEKDIVYVNTHQDQEEVANAFKKYDLIAVPVVDMEDRLTGIITIDDIVDVIDQENTEDFQKMAAISPSEKEYLDTGVWTLAKNRLMWLVILMVSATFTGNIIKKFEDVLQSVVLLTAFIPMLMDTGGNAGSQSATLVIRSIALGEIQGKDTLRVIWKELRVSLIVGVCLSSINFLRIYFLEKVPFYISLTVCITLFCTVVLAKVVGAILPMLAKKLKLDPAIMASPLITTVVDAASLMIYFSVARFLLGI</sequence>
<dbReference type="AlphaFoldDB" id="A0A2T0B230"/>
<keyword evidence="9" id="KW-0479">Metal-binding</keyword>
<dbReference type="SUPFAM" id="SSF54631">
    <property type="entry name" value="CBS-domain pair"/>
    <property type="match status" value="1"/>
</dbReference>
<keyword evidence="5 9" id="KW-0460">Magnesium</keyword>
<name>A0A2T0B230_9CLOT</name>
<dbReference type="PANTHER" id="PTHR43773">
    <property type="entry name" value="MAGNESIUM TRANSPORTER MGTE"/>
    <property type="match status" value="1"/>
</dbReference>
<dbReference type="InterPro" id="IPR000644">
    <property type="entry name" value="CBS_dom"/>
</dbReference>
<comment type="function">
    <text evidence="9">Acts as a magnesium transporter.</text>
</comment>
<feature type="domain" description="CBS" evidence="10">
    <location>
        <begin position="198"/>
        <end position="254"/>
    </location>
</feature>
<dbReference type="NCBIfam" id="TIGR00400">
    <property type="entry name" value="mgtE"/>
    <property type="match status" value="1"/>
</dbReference>
<evidence type="ECO:0000313" key="12">
    <source>
        <dbReference type="Proteomes" id="UP000239706"/>
    </source>
</evidence>
<feature type="transmembrane region" description="Helical" evidence="9">
    <location>
        <begin position="418"/>
        <end position="440"/>
    </location>
</feature>
<dbReference type="Gene3D" id="3.10.580.10">
    <property type="entry name" value="CBS-domain"/>
    <property type="match status" value="1"/>
</dbReference>
<dbReference type="GO" id="GO:0046872">
    <property type="term" value="F:metal ion binding"/>
    <property type="evidence" value="ECO:0007669"/>
    <property type="project" value="UniProtKB-KW"/>
</dbReference>
<evidence type="ECO:0000256" key="5">
    <source>
        <dbReference type="ARBA" id="ARBA00022842"/>
    </source>
</evidence>
<dbReference type="InterPro" id="IPR006669">
    <property type="entry name" value="MgtE_transporter"/>
</dbReference>
<dbReference type="Pfam" id="PF01769">
    <property type="entry name" value="MgtE"/>
    <property type="match status" value="1"/>
</dbReference>
<comment type="caution">
    <text evidence="11">The sequence shown here is derived from an EMBL/GenBank/DDBJ whole genome shotgun (WGS) entry which is preliminary data.</text>
</comment>
<comment type="caution">
    <text evidence="9">Lacks conserved residue(s) required for the propagation of feature annotation.</text>
</comment>
<dbReference type="InterPro" id="IPR006668">
    <property type="entry name" value="Mg_transptr_MgtE_intracell_dom"/>
</dbReference>
<keyword evidence="9" id="KW-1003">Cell membrane</keyword>
<dbReference type="Proteomes" id="UP000239706">
    <property type="component" value="Unassembled WGS sequence"/>
</dbReference>
<dbReference type="InterPro" id="IPR046342">
    <property type="entry name" value="CBS_dom_sf"/>
</dbReference>
<gene>
    <name evidence="11" type="ORF">CLLI_20560</name>
</gene>
<reference evidence="11 12" key="1">
    <citation type="submission" date="2018-03" db="EMBL/GenBank/DDBJ databases">
        <title>Genome sequence of Clostridium liquoris DSM 100320.</title>
        <authorList>
            <person name="Poehlein A."/>
            <person name="Daniel R."/>
        </authorList>
    </citation>
    <scope>NUCLEOTIDE SEQUENCE [LARGE SCALE GENOMIC DNA]</scope>
    <source>
        <strain evidence="11 12">DSM 100320</strain>
    </source>
</reference>
<keyword evidence="8" id="KW-0129">CBS domain</keyword>
<evidence type="ECO:0000259" key="10">
    <source>
        <dbReference type="PROSITE" id="PS51371"/>
    </source>
</evidence>
<dbReference type="InterPro" id="IPR036739">
    <property type="entry name" value="SLC41_membr_dom_sf"/>
</dbReference>
<comment type="subcellular location">
    <subcellularLocation>
        <location evidence="9">Cell membrane</location>
        <topology evidence="9">Multi-pass membrane protein</topology>
    </subcellularLocation>
    <subcellularLocation>
        <location evidence="1">Membrane</location>
        <topology evidence="1">Multi-pass membrane protein</topology>
    </subcellularLocation>
</comment>
<dbReference type="Gene3D" id="1.10.357.20">
    <property type="entry name" value="SLC41 divalent cation transporters, integral membrane domain"/>
    <property type="match status" value="1"/>
</dbReference>
<feature type="transmembrane region" description="Helical" evidence="9">
    <location>
        <begin position="356"/>
        <end position="376"/>
    </location>
</feature>
<dbReference type="RefSeq" id="WP_106064134.1">
    <property type="nucleotide sequence ID" value="NZ_PVXO01000054.1"/>
</dbReference>
<evidence type="ECO:0000256" key="6">
    <source>
        <dbReference type="ARBA" id="ARBA00022989"/>
    </source>
</evidence>
<dbReference type="OrthoDB" id="9790355at2"/>
<dbReference type="PROSITE" id="PS51371">
    <property type="entry name" value="CBS"/>
    <property type="match status" value="1"/>
</dbReference>
<dbReference type="PANTHER" id="PTHR43773:SF1">
    <property type="entry name" value="MAGNESIUM TRANSPORTER MGTE"/>
    <property type="match status" value="1"/>
</dbReference>
<dbReference type="EMBL" id="PVXO01000054">
    <property type="protein sequence ID" value="PRR77961.1"/>
    <property type="molecule type" value="Genomic_DNA"/>
</dbReference>
<proteinExistence type="inferred from homology"/>
<evidence type="ECO:0000256" key="4">
    <source>
        <dbReference type="ARBA" id="ARBA00022692"/>
    </source>
</evidence>
<keyword evidence="4 9" id="KW-0812">Transmembrane</keyword>
<evidence type="ECO:0000256" key="8">
    <source>
        <dbReference type="PROSITE-ProRule" id="PRU00703"/>
    </source>
</evidence>
<dbReference type="InterPro" id="IPR038076">
    <property type="entry name" value="MgtE_N_sf"/>
</dbReference>
<dbReference type="Gene3D" id="1.25.60.10">
    <property type="entry name" value="MgtE N-terminal domain-like"/>
    <property type="match status" value="1"/>
</dbReference>
<dbReference type="GO" id="GO:0015095">
    <property type="term" value="F:magnesium ion transmembrane transporter activity"/>
    <property type="evidence" value="ECO:0007669"/>
    <property type="project" value="UniProtKB-UniRule"/>
</dbReference>
<dbReference type="CDD" id="cd04606">
    <property type="entry name" value="CBS_pair_Mg_transporter"/>
    <property type="match status" value="1"/>
</dbReference>